<dbReference type="Gene3D" id="3.40.470.10">
    <property type="entry name" value="Uracil-DNA glycosylase-like domain"/>
    <property type="match status" value="1"/>
</dbReference>
<proteinExistence type="predicted"/>
<accession>A0A3N1XR74</accession>
<keyword evidence="2" id="KW-1185">Reference proteome</keyword>
<reference evidence="1 2" key="1">
    <citation type="submission" date="2018-11" db="EMBL/GenBank/DDBJ databases">
        <title>Genomic Encyclopedia of Type Strains, Phase IV (KMG-IV): sequencing the most valuable type-strain genomes for metagenomic binning, comparative biology and taxonomic classification.</title>
        <authorList>
            <person name="Goeker M."/>
        </authorList>
    </citation>
    <scope>NUCLEOTIDE SEQUENCE [LARGE SCALE GENOMIC DNA]</scope>
    <source>
        <strain evidence="1 2">DSM 26537</strain>
    </source>
</reference>
<dbReference type="EMBL" id="RJVG01000004">
    <property type="protein sequence ID" value="ROR28651.1"/>
    <property type="molecule type" value="Genomic_DNA"/>
</dbReference>
<dbReference type="InterPro" id="IPR036895">
    <property type="entry name" value="Uracil-DNA_glycosylase-like_sf"/>
</dbReference>
<protein>
    <recommendedName>
        <fullName evidence="3">Uracil DNA glycosylase superfamily protein</fullName>
    </recommendedName>
</protein>
<name>A0A3N1XR74_9FIRM</name>
<gene>
    <name evidence="1" type="ORF">EDD66_104238</name>
</gene>
<dbReference type="SUPFAM" id="SSF52141">
    <property type="entry name" value="Uracil-DNA glycosylase-like"/>
    <property type="match status" value="1"/>
</dbReference>
<dbReference type="OrthoDB" id="4977218at2"/>
<dbReference type="AlphaFoldDB" id="A0A3N1XR74"/>
<dbReference type="Proteomes" id="UP000273083">
    <property type="component" value="Unassembled WGS sequence"/>
</dbReference>
<organism evidence="1 2">
    <name type="scientific">Mobilisporobacter senegalensis</name>
    <dbReference type="NCBI Taxonomy" id="1329262"/>
    <lineage>
        <taxon>Bacteria</taxon>
        <taxon>Bacillati</taxon>
        <taxon>Bacillota</taxon>
        <taxon>Clostridia</taxon>
        <taxon>Lachnospirales</taxon>
        <taxon>Lachnospiraceae</taxon>
        <taxon>Mobilisporobacter</taxon>
    </lineage>
</organism>
<evidence type="ECO:0000313" key="1">
    <source>
        <dbReference type="EMBL" id="ROR28651.1"/>
    </source>
</evidence>
<evidence type="ECO:0008006" key="3">
    <source>
        <dbReference type="Google" id="ProtNLM"/>
    </source>
</evidence>
<sequence>MDQLLLWNKFRFHPFKGSKDTNRKPTKKENEAGLRYLEIILNEFRTINKIIAVGRAAEETILNSTMFQSYATEYVRHPANGGQQKFVEGIRQIINKNNIINE</sequence>
<dbReference type="RefSeq" id="WP_123609147.1">
    <property type="nucleotide sequence ID" value="NZ_RJVG01000004.1"/>
</dbReference>
<comment type="caution">
    <text evidence="1">The sequence shown here is derived from an EMBL/GenBank/DDBJ whole genome shotgun (WGS) entry which is preliminary data.</text>
</comment>
<evidence type="ECO:0000313" key="2">
    <source>
        <dbReference type="Proteomes" id="UP000273083"/>
    </source>
</evidence>